<dbReference type="InterPro" id="IPR002049">
    <property type="entry name" value="LE_dom"/>
</dbReference>
<feature type="disulfide bond" evidence="22">
    <location>
        <begin position="494"/>
        <end position="506"/>
    </location>
</feature>
<dbReference type="GO" id="GO:0007411">
    <property type="term" value="P:axon guidance"/>
    <property type="evidence" value="ECO:0007669"/>
    <property type="project" value="TreeGrafter"/>
</dbReference>
<evidence type="ECO:0000256" key="8">
    <source>
        <dbReference type="ARBA" id="ARBA00022889"/>
    </source>
</evidence>
<sequence>MAAAARARGWAPGSVLPPLLLLVPLLPPVVCAAARDPPARDPPARAPRSLHPPYFNLAEAAKIWATATCGEREPGGARPRPELYCKLVGGPTAPSSGHTIQGQFCDYCNSEDPRKAHPVTNAIDGSERWWQSPPLSSGTRYNKVNVTLDLGQLFHVAYVLIKFANSPRPDLWVLERSVDFGSTYSPWQYFAHSKVDCLEQFGQEANLAVTRDDDVLCTTEYSRIVPLENGEVVVSLINGRPGAKNFTFSHSLREFTKATNIRLRFLRTNTLLGHLISKAQRDPTVTRRYYYSIKDISIGGRCVCNGHAEVCNAHNPENLFRCECQHHTCGETCDRCCTGYNQRRWRPATWEQSNACEACNCHGHAIDCYYDPDVEKQQASLNIQGIYAGGGVCINCQHNTAGVNCEKCAKGYYRPDGVPVHAPHGCIPCSCNPEHADDCEQGSGRCFCKPNFRGDYCEECAAGYYDFPFCLRIPISPISTPSPEGPIAGDIKGCDCDLEGVLPEICDARGRCLCRPGVGGPRCDACRSGFYSFPICQACQCSALGSYQTPCNPVTGQCECQPGITGQRCDRCLSGASDFPHCQGSRSACHPAGTLDSSLGYCQCKLHVESPACSICKPLYWNLAKGNPHGCSECRCHVAGTVSGIGECGQLDGDCHCKSHVSGDSCGTCEDGYFALEKGNYFGCQGCRCDIGGAVTPMCSGPSGVCQCREHVVGKACQRPENNYYFPDLHHMRYEIEDGTTPHGRALRFGFDPLEFPEFSWRGYAQMTSVQNEVRIVLNVGKSSLSLFRIILRYINPGPEAVTGRVTIYPSRAKAGTAQSKEIIFQPSKGPAFVTVPGNGFADPFSIVPGTWIACIKAEGVLLDYLVLLPRDYYEAPSLRLPVTEPCADTGPPRENCLLYQHLPVTRFPCALACEARHFLLDGEPRALALRRPSPAHPVMADFSGREVELRLRLRVPQVGHYVVVVEYSTEVDQPSEADVLMRSPGAVLAGQVNVYSCKYSILCRSAVTDGRGRLAVYELLADADVQLKARMARFLLHQICIIPTEEFSTEYLRPQVKCTASYGRFVNQSATCVSLVPETPPTALILDVPAGGSSPHLSQDPSPSAGAVTGVTLKAPQNQVTLRGPVPRPGRYVIVIHFYQPTHPTFLAQVSVDGGRLRPGVFHAAFCPHVLGCLDQVITGDQAEFDVSEPEVAVTVRLPEGKSLVLVRVLVMPAENYDYQILHRKSVDKSSEFITNCGRDSFYIDPQKASGFCKNSTRSLVALYHEGALPCECHSSGAIGHHCSPEGGQCPCRPHVIGRQCTRCQVGYYGFPHCKPCNCGQRLCEETTGRCLCPPRTIRPQCDMCETHSFSFHPLAGCEGCNCSRPGTNGAATPDCDRDHGQCSCKPRITGRQCDRCASGFYRFPECLPCRCSRDGTEPGVCDPETGACLCKENVDGPECNMCREGSFYLDPENPKGCTSCFCFGVNHRCHSTHKRRAKFVDMMGWRLETEDGVDIPVSFNPGSGSVVADLQELPATVHSASWVAPPSYLGDKVSSYGGYLTYQIKSFGLPGDMVLLEKKPDVKLTGQRMSLISEEPRPPRPDRLHHGRVQMVEGNFRHASSGAPVSREELMTVLSRLEGVHLRGLYFTETQRLTLSGVGLEEASETGSGRRAQNVEMCACPPDYTGDSCQGCSPGYYRDHKGLYTGRCVPCSCNGHSNRCQDGSGICINCQHNTAGEHCERCREGYYGNAIHGSCRVCPCPHSNSFATGCVVTGGNVKCSCKPGYTGTQCERCAPGYFGNPQKFGGSCQPCNCNNNGQLGSCDPLTGDCIDQEPKDSGPGEECDDCDSCVMTLLNDLATMADELRLVKSQLQGLSASPGTLEQLKHLEIQSKELRNQLLNYRSTISNHGSKMDGLEKELSNLNHEFQTVQEKVQVNFRKAQTLYNNIDQTTQSAKELDTKIKNVIWNVQVLLKQISGTDGEGNNVPSGDFSRELAEAERMMRELRRRSFGKHLIKAEAEKREAQLLLNRIRSWLESQQVENNGLVKNIRDSLNDYEAKLSDLRATLQEASAQAKQAAGLNRENERALESIKRQVKEMNSLQSDFAKHLATADSSLLQANVVLQLMRRSHEEYEKLVVTLNEARQELNDKVRELSKSASKASLVEEAEKHARSLQELAKQLEEIKRNASGDELVRCAVDAATAYENILNAIKAAEDAADKASSASESALQTVIKEDLPRKAKTLSSNSDKLLNEAKITQKKLQQEISPALNNLQQTLKIITVQKGLIDTNLTTIRDDLRGIQRDDIDGIISGAKSMARNANDITNEVLDGLEPIQTDVERIRDTYERTQSEDFNKALTDANNSVKKLTNKLPDLLSKIESINQQLLPLGNISDNVDRIRELIQQARDAANKVAVPMRFNGKSGVEVRLPNNLEDFKGYTSLSLFLQRPESPENGGTENMFVMYLGNKDASKDYIGMAVVDGQLTCVYNLGEHEAELQVDQTLTKSETQEAVMDRVKFQRIYQFARLNYTRKATSSKPETPQFHDMDSGNSNTLLNLDPENVVFYVGGYPSDFRLPSRLRFPPYKGCIELDDLNENVLSLYNFRTTFNLNTTEVEPCRRRKEESDKNYFEGTGYARVPTQPNAPFPIFGQTIQTTVDRGLLFFAENQDRFISLNIEDGSLIVRYKLNSEPPKEKGIRNIINDGKDHSIQIKIGKTQKLTWINVGSQKVKIEGEIFDFSTYYLGGIPISIRERFNISTPAFQGCMKNLKKTSGVVRLNDTVGVTKKCSEDWTLVRSASFSRGGQLSFTNLDFPSPSHFQASFGFQTFQPSGILLNHQTGTSSLQVTLEDGHIELSTRDSRSPIFTSPQTYMDGSLHYVSVISDSSGLRLLIDDQPLKNNQRLRGLSDSQQSLRLGGGHFEGCISNVFVRRLSEAPEVLDLASKSTKRDVSLGGCSLNEPPFLMLLKGSTRFNKAQTINIDQPLRDTPAVSPRSLKVWTDAQSCPPPLGAQASHRALRFGNSATSHLLFMLPQELLKSRLQFAVDVQTTSSRGLLFYAGAKNSFMALYLSKGRLVFALGAEGKKLKLKSKEKCSDGKWHTVAFGQDGEKGRLVVDGLRAREGRLPGNSTISLRAPIYLGSSPSGKPKSLPQNSFVGCLRNFQLDSKPLDTPSASFGVSPCLGGSLEKGIYFSQEGGHVILANSVLLGPEFKLVFSIRPRSLTGILIHIGSQPGKHLCVYMEAGKVTASVGSEASGISTSVTPQRSLCDGQWHSVAVTVKQHILHLELDADNSYTAGRLPLPPARTRERLHIGGVPANLKTLKLPVWKSFFGCLKNIQVNHIPIPVTEATEVQGTVSLNGCPDH</sequence>
<dbReference type="SMART" id="SM00181">
    <property type="entry name" value="EGF"/>
    <property type="match status" value="6"/>
</dbReference>
<proteinExistence type="predicted"/>
<dbReference type="FunFam" id="2.10.25.10:FF:000390">
    <property type="entry name" value="Laminin subunit alpha 3"/>
    <property type="match status" value="1"/>
</dbReference>
<dbReference type="InterPro" id="IPR010307">
    <property type="entry name" value="Laminin_dom_II"/>
</dbReference>
<evidence type="ECO:0000256" key="22">
    <source>
        <dbReference type="PROSITE-ProRule" id="PRU00460"/>
    </source>
</evidence>
<dbReference type="InterPro" id="IPR050440">
    <property type="entry name" value="Laminin/Netrin_ECM"/>
</dbReference>
<dbReference type="PROSITE" id="PS50027">
    <property type="entry name" value="EGF_LAM_2"/>
    <property type="match status" value="8"/>
</dbReference>
<reference evidence="30" key="1">
    <citation type="submission" date="2025-08" db="UniProtKB">
        <authorList>
            <consortium name="RefSeq"/>
        </authorList>
    </citation>
    <scope>IDENTIFICATION</scope>
    <source>
        <tissue evidence="30">Ear skin</tissue>
    </source>
</reference>
<evidence type="ECO:0000256" key="11">
    <source>
        <dbReference type="ARBA" id="ARBA00023180"/>
    </source>
</evidence>
<feature type="domain" description="Laminin EGF-like" evidence="26">
    <location>
        <begin position="1693"/>
        <end position="1739"/>
    </location>
</feature>
<feature type="coiled-coil region" evidence="23">
    <location>
        <begin position="2027"/>
        <end position="2205"/>
    </location>
</feature>
<dbReference type="Pfam" id="PF00055">
    <property type="entry name" value="Laminin_N"/>
    <property type="match status" value="1"/>
</dbReference>
<feature type="disulfide bond" evidence="22">
    <location>
        <begin position="1763"/>
        <end position="1772"/>
    </location>
</feature>
<dbReference type="InterPro" id="IPR001791">
    <property type="entry name" value="Laminin_G"/>
</dbReference>
<protein>
    <recommendedName>
        <fullName evidence="15">Laminin subunit alpha-3</fullName>
    </recommendedName>
    <alternativeName>
        <fullName evidence="16">Epiligrin subunit alpha</fullName>
    </alternativeName>
    <alternativeName>
        <fullName evidence="20">Kalinin subunit alpha</fullName>
    </alternativeName>
    <alternativeName>
        <fullName evidence="18">Laminin-5 subunit alpha</fullName>
    </alternativeName>
    <alternativeName>
        <fullName evidence="21">Laminin-6 subunit alpha</fullName>
    </alternativeName>
    <alternativeName>
        <fullName evidence="19">Laminin-7 subunit alpha</fullName>
    </alternativeName>
    <alternativeName>
        <fullName evidence="17">Nicein subunit alpha</fullName>
    </alternativeName>
</protein>
<feature type="disulfide bond" evidence="22">
    <location>
        <begin position="1274"/>
        <end position="1291"/>
    </location>
</feature>
<dbReference type="GO" id="GO:0045995">
    <property type="term" value="P:regulation of embryonic development"/>
    <property type="evidence" value="ECO:0007669"/>
    <property type="project" value="InterPro"/>
</dbReference>
<dbReference type="FunFam" id="2.10.25.10:FF:000034">
    <property type="entry name" value="Laminin subunit alpha 3"/>
    <property type="match status" value="1"/>
</dbReference>
<evidence type="ECO:0000256" key="12">
    <source>
        <dbReference type="ARBA" id="ARBA00023292"/>
    </source>
</evidence>
<feature type="disulfide bond" evidence="22">
    <location>
        <begin position="1740"/>
        <end position="1752"/>
    </location>
</feature>
<feature type="chain" id="PRO_5034629844" description="Laminin subunit alpha-3" evidence="24">
    <location>
        <begin position="33"/>
        <end position="3341"/>
    </location>
</feature>
<keyword evidence="8" id="KW-0130">Cell adhesion</keyword>
<evidence type="ECO:0000259" key="27">
    <source>
        <dbReference type="PROSITE" id="PS51115"/>
    </source>
</evidence>
<feature type="disulfide bond" evidence="22">
    <location>
        <begin position="1293"/>
        <end position="1302"/>
    </location>
</feature>
<dbReference type="GO" id="GO:0005604">
    <property type="term" value="C:basement membrane"/>
    <property type="evidence" value="ECO:0007669"/>
    <property type="project" value="UniProtKB-SubCell"/>
</dbReference>
<feature type="domain" description="Laminin G" evidence="25">
    <location>
        <begin position="2773"/>
        <end position="2933"/>
    </location>
</feature>
<comment type="subunit">
    <text evidence="14">Laminin is a complex glycoprotein, consisting of three different polypeptide chains (alpha, beta, gamma), which are bound to each other by disulfide bonds into a cross-shaped molecule comprising one long and three short arms with globules at each end. Alpha-3 is a subunit of laminin-5 (laminin-332 or epiligrin/kalinin/nicein), laminin-6 (laminin-311 or K-laminin) and laminin-7 (laminin-321 or KS-laminin).</text>
</comment>
<comment type="caution">
    <text evidence="22">Lacks conserved residue(s) required for the propagation of feature annotation.</text>
</comment>
<dbReference type="GO" id="GO:0005576">
    <property type="term" value="C:extracellular region"/>
    <property type="evidence" value="ECO:0007669"/>
    <property type="project" value="UniProtKB-ARBA"/>
</dbReference>
<evidence type="ECO:0000256" key="1">
    <source>
        <dbReference type="ARBA" id="ARBA00002418"/>
    </source>
</evidence>
<dbReference type="PANTHER" id="PTHR10574:SF285">
    <property type="entry name" value="LAMININ SUBUNIT ALPHA-3"/>
    <property type="match status" value="1"/>
</dbReference>
<evidence type="ECO:0000256" key="7">
    <source>
        <dbReference type="ARBA" id="ARBA00022869"/>
    </source>
</evidence>
<evidence type="ECO:0000259" key="26">
    <source>
        <dbReference type="PROSITE" id="PS50027"/>
    </source>
</evidence>
<name>A0A8B8S180_CAMFR</name>
<dbReference type="GO" id="GO:0007155">
    <property type="term" value="P:cell adhesion"/>
    <property type="evidence" value="ECO:0007669"/>
    <property type="project" value="UniProtKB-KW"/>
</dbReference>
<dbReference type="FunFam" id="2.10.25.10:FF:000106">
    <property type="entry name" value="Heparan sulfate proteoglycan 2"/>
    <property type="match status" value="1"/>
</dbReference>
<dbReference type="FunFam" id="2.10.25.10:FF:000033">
    <property type="entry name" value="Laminin subunit alpha 2"/>
    <property type="match status" value="1"/>
</dbReference>
<dbReference type="CDD" id="cd00110">
    <property type="entry name" value="LamG"/>
    <property type="match status" value="5"/>
</dbReference>
<dbReference type="Pfam" id="PF00053">
    <property type="entry name" value="EGF_laminin"/>
    <property type="match status" value="12"/>
</dbReference>
<dbReference type="FunFam" id="2.10.25.10:FF:000388">
    <property type="entry name" value="Laminin subunit alpha"/>
    <property type="match status" value="1"/>
</dbReference>
<feature type="domain" description="Laminin EGF-like" evidence="26">
    <location>
        <begin position="494"/>
        <end position="538"/>
    </location>
</feature>
<dbReference type="PANTHER" id="PTHR10574">
    <property type="entry name" value="NETRIN/LAMININ-RELATED"/>
    <property type="match status" value="1"/>
</dbReference>
<dbReference type="SUPFAM" id="SSF49899">
    <property type="entry name" value="Concanavalin A-like lectins/glucanases"/>
    <property type="match status" value="5"/>
</dbReference>
<feature type="disulfide bond" evidence="22">
    <location>
        <begin position="1411"/>
        <end position="1423"/>
    </location>
</feature>
<feature type="signal peptide" evidence="24">
    <location>
        <begin position="1"/>
        <end position="32"/>
    </location>
</feature>
<feature type="disulfide bond" evidence="22">
    <location>
        <begin position="560"/>
        <end position="569"/>
    </location>
</feature>
<comment type="function">
    <text evidence="13">Laminin-5 is thought to be involved in (1) cell adhesion via integrin alpha-3/beta-1 in focal adhesion and integrin alpha-6/beta-4 in hemidesmosomes, (2) signal transduction via tyrosine phosphorylation of pp125-FAK and p80, (3) differentiation of keratinocytes.</text>
</comment>
<dbReference type="CDD" id="cd00055">
    <property type="entry name" value="EGF_Lam"/>
    <property type="match status" value="13"/>
</dbReference>
<dbReference type="CTD" id="3909"/>
<dbReference type="FunFam" id="2.60.120.200:FF:000056">
    <property type="entry name" value="Laminin subunit alpha 3"/>
    <property type="match status" value="1"/>
</dbReference>
<evidence type="ECO:0000259" key="28">
    <source>
        <dbReference type="PROSITE" id="PS51117"/>
    </source>
</evidence>
<evidence type="ECO:0000256" key="6">
    <source>
        <dbReference type="ARBA" id="ARBA00022737"/>
    </source>
</evidence>
<gene>
    <name evidence="30" type="primary">LAMA3</name>
</gene>
<evidence type="ECO:0000256" key="20">
    <source>
        <dbReference type="ARBA" id="ARBA00080770"/>
    </source>
</evidence>
<accession>A0A8B8S180</accession>
<keyword evidence="7" id="KW-0084">Basement membrane</keyword>
<evidence type="ECO:0000313" key="30">
    <source>
        <dbReference type="RefSeq" id="XP_032323417.1"/>
    </source>
</evidence>
<dbReference type="InterPro" id="IPR008211">
    <property type="entry name" value="Laminin_N"/>
</dbReference>
<dbReference type="PROSITE" id="PS51115">
    <property type="entry name" value="LAMININ_IVA"/>
    <property type="match status" value="1"/>
</dbReference>
<dbReference type="Proteomes" id="UP000694856">
    <property type="component" value="Chromosome 24"/>
</dbReference>
<evidence type="ECO:0000256" key="16">
    <source>
        <dbReference type="ARBA" id="ARBA00075444"/>
    </source>
</evidence>
<dbReference type="Pfam" id="PF00052">
    <property type="entry name" value="Laminin_B"/>
    <property type="match status" value="1"/>
</dbReference>
<evidence type="ECO:0000256" key="3">
    <source>
        <dbReference type="ARBA" id="ARBA00022525"/>
    </source>
</evidence>
<evidence type="ECO:0000256" key="21">
    <source>
        <dbReference type="ARBA" id="ARBA00082482"/>
    </source>
</evidence>
<dbReference type="FunFam" id="2.10.25.10:FF:000084">
    <property type="entry name" value="Laminin subunit alpha 3"/>
    <property type="match status" value="1"/>
</dbReference>
<evidence type="ECO:0000259" key="25">
    <source>
        <dbReference type="PROSITE" id="PS50025"/>
    </source>
</evidence>
<dbReference type="GO" id="GO:0030155">
    <property type="term" value="P:regulation of cell adhesion"/>
    <property type="evidence" value="ECO:0007669"/>
    <property type="project" value="InterPro"/>
</dbReference>
<keyword evidence="6" id="KW-0677">Repeat</keyword>
<evidence type="ECO:0000256" key="17">
    <source>
        <dbReference type="ARBA" id="ARBA00075839"/>
    </source>
</evidence>
<feature type="disulfide bond" evidence="22">
    <location>
        <begin position="1432"/>
        <end position="1441"/>
    </location>
</feature>
<dbReference type="RefSeq" id="XP_032323417.1">
    <property type="nucleotide sequence ID" value="XM_032467526.1"/>
</dbReference>
<feature type="domain" description="Laminin N-terminal" evidence="28">
    <location>
        <begin position="46"/>
        <end position="301"/>
    </location>
</feature>
<evidence type="ECO:0000256" key="9">
    <source>
        <dbReference type="ARBA" id="ARBA00023054"/>
    </source>
</evidence>
<feature type="disulfide bond" evidence="22">
    <location>
        <begin position="1386"/>
        <end position="1395"/>
    </location>
</feature>
<organism evidence="29 30">
    <name type="scientific">Camelus ferus</name>
    <name type="common">Wild bactrian camel</name>
    <name type="synonym">Camelus bactrianus ferus</name>
    <dbReference type="NCBI Taxonomy" id="419612"/>
    <lineage>
        <taxon>Eukaryota</taxon>
        <taxon>Metazoa</taxon>
        <taxon>Chordata</taxon>
        <taxon>Craniata</taxon>
        <taxon>Vertebrata</taxon>
        <taxon>Euteleostomi</taxon>
        <taxon>Mammalia</taxon>
        <taxon>Eutheria</taxon>
        <taxon>Laurasiatheria</taxon>
        <taxon>Artiodactyla</taxon>
        <taxon>Tylopoda</taxon>
        <taxon>Camelidae</taxon>
        <taxon>Camelus</taxon>
    </lineage>
</organism>
<evidence type="ECO:0000256" key="4">
    <source>
        <dbReference type="ARBA" id="ARBA00022530"/>
    </source>
</evidence>
<dbReference type="GO" id="GO:0009887">
    <property type="term" value="P:animal organ morphogenesis"/>
    <property type="evidence" value="ECO:0007669"/>
    <property type="project" value="TreeGrafter"/>
</dbReference>
<feature type="disulfide bond" evidence="22">
    <location>
        <begin position="448"/>
        <end position="457"/>
    </location>
</feature>
<evidence type="ECO:0000256" key="24">
    <source>
        <dbReference type="SAM" id="SignalP"/>
    </source>
</evidence>
<evidence type="ECO:0000256" key="14">
    <source>
        <dbReference type="ARBA" id="ARBA00063080"/>
    </source>
</evidence>
<evidence type="ECO:0000256" key="23">
    <source>
        <dbReference type="SAM" id="Coils"/>
    </source>
</evidence>
<dbReference type="Gene3D" id="2.60.120.200">
    <property type="match status" value="5"/>
</dbReference>
<feature type="domain" description="Laminin EGF-like" evidence="26">
    <location>
        <begin position="1740"/>
        <end position="1792"/>
    </location>
</feature>
<dbReference type="FunFam" id="2.60.120.200:FF:000102">
    <property type="entry name" value="Laminin subunit alpha 3"/>
    <property type="match status" value="1"/>
</dbReference>
<dbReference type="InterPro" id="IPR013320">
    <property type="entry name" value="ConA-like_dom_sf"/>
</dbReference>
<feature type="domain" description="Laminin EGF-like" evidence="26">
    <location>
        <begin position="1411"/>
        <end position="1461"/>
    </location>
</feature>
<keyword evidence="29" id="KW-1185">Reference proteome</keyword>
<dbReference type="GO" id="GO:0009888">
    <property type="term" value="P:tissue development"/>
    <property type="evidence" value="ECO:0007669"/>
    <property type="project" value="TreeGrafter"/>
</dbReference>
<feature type="domain" description="Laminin EGF-like" evidence="26">
    <location>
        <begin position="429"/>
        <end position="472"/>
    </location>
</feature>
<dbReference type="InterPro" id="IPR000034">
    <property type="entry name" value="Laminin_IV"/>
</dbReference>
<feature type="disulfide bond" evidence="22">
    <location>
        <begin position="541"/>
        <end position="558"/>
    </location>
</feature>
<dbReference type="Gene3D" id="2.10.25.10">
    <property type="entry name" value="Laminin"/>
    <property type="match status" value="12"/>
</dbReference>
<keyword evidence="5 24" id="KW-0732">Signal</keyword>
<evidence type="ECO:0000256" key="18">
    <source>
        <dbReference type="ARBA" id="ARBA00079136"/>
    </source>
</evidence>
<dbReference type="InterPro" id="IPR009254">
    <property type="entry name" value="Laminin_aI"/>
</dbReference>
<comment type="subcellular location">
    <subcellularLocation>
        <location evidence="2">Secreted</location>
        <location evidence="2">Extracellular space</location>
        <location evidence="2">Extracellular matrix</location>
        <location evidence="2">Basement membrane</location>
    </subcellularLocation>
</comment>
<feature type="disulfide bond" evidence="22">
    <location>
        <begin position="539"/>
        <end position="551"/>
    </location>
</feature>
<dbReference type="FunFam" id="2.60.120.200:FF:000093">
    <property type="entry name" value="Laminin subunit alpha 3"/>
    <property type="match status" value="1"/>
</dbReference>
<dbReference type="Gene3D" id="2.60.120.260">
    <property type="entry name" value="Galactose-binding domain-like"/>
    <property type="match status" value="1"/>
</dbReference>
<keyword evidence="9 23" id="KW-0175">Coiled coil</keyword>
<dbReference type="SMART" id="SM00136">
    <property type="entry name" value="LamNT"/>
    <property type="match status" value="1"/>
</dbReference>
<dbReference type="GO" id="GO:0005201">
    <property type="term" value="F:extracellular matrix structural constituent"/>
    <property type="evidence" value="ECO:0007669"/>
    <property type="project" value="TreeGrafter"/>
</dbReference>
<dbReference type="Pfam" id="PF06008">
    <property type="entry name" value="Laminin_I"/>
    <property type="match status" value="1"/>
</dbReference>
<dbReference type="PRINTS" id="PR00011">
    <property type="entry name" value="EGFLAMININ"/>
</dbReference>
<dbReference type="Pfam" id="PF24973">
    <property type="entry name" value="EGF_LMN_ATRN"/>
    <property type="match status" value="1"/>
</dbReference>
<feature type="domain" description="Laminin IV type A" evidence="27">
    <location>
        <begin position="1482"/>
        <end position="1659"/>
    </location>
</feature>
<feature type="domain" description="Laminin EGF-like" evidence="26">
    <location>
        <begin position="539"/>
        <end position="591"/>
    </location>
</feature>
<dbReference type="GeneID" id="102507092"/>
<evidence type="ECO:0000256" key="15">
    <source>
        <dbReference type="ARBA" id="ARBA00072599"/>
    </source>
</evidence>
<evidence type="ECO:0000256" key="5">
    <source>
        <dbReference type="ARBA" id="ARBA00022729"/>
    </source>
</evidence>
<dbReference type="FunFam" id="2.60.120.200:FF:000109">
    <property type="entry name" value="Laminin subunit alpha 3"/>
    <property type="match status" value="1"/>
</dbReference>
<dbReference type="SMART" id="SM00180">
    <property type="entry name" value="EGF_Lam"/>
    <property type="match status" value="14"/>
</dbReference>
<dbReference type="SUPFAM" id="SSF57196">
    <property type="entry name" value="EGF/Laminin"/>
    <property type="match status" value="11"/>
</dbReference>
<dbReference type="PROSITE" id="PS50025">
    <property type="entry name" value="LAM_G_DOMAIN"/>
    <property type="match status" value="5"/>
</dbReference>
<evidence type="ECO:0000256" key="10">
    <source>
        <dbReference type="ARBA" id="ARBA00023157"/>
    </source>
</evidence>
<feature type="disulfide bond" evidence="22">
    <location>
        <begin position="1272"/>
        <end position="1284"/>
    </location>
</feature>
<dbReference type="FunFam" id="2.10.25.10:FF:000083">
    <property type="entry name" value="Laminin subunit alpha"/>
    <property type="match status" value="2"/>
</dbReference>
<dbReference type="FunFam" id="2.10.25.10:FF:000209">
    <property type="entry name" value="Laminin subunit alpha 5"/>
    <property type="match status" value="1"/>
</dbReference>
<dbReference type="GO" id="GO:0030334">
    <property type="term" value="P:regulation of cell migration"/>
    <property type="evidence" value="ECO:0007669"/>
    <property type="project" value="InterPro"/>
</dbReference>
<evidence type="ECO:0000313" key="29">
    <source>
        <dbReference type="Proteomes" id="UP000694856"/>
    </source>
</evidence>
<feature type="domain" description="Laminin G" evidence="25">
    <location>
        <begin position="2396"/>
        <end position="2597"/>
    </location>
</feature>
<keyword evidence="11" id="KW-0325">Glycoprotein</keyword>
<evidence type="ECO:0000256" key="2">
    <source>
        <dbReference type="ARBA" id="ARBA00004302"/>
    </source>
</evidence>
<feature type="domain" description="Laminin EGF-like" evidence="26">
    <location>
        <begin position="1362"/>
        <end position="1410"/>
    </location>
</feature>
<feature type="coiled-coil region" evidence="23">
    <location>
        <begin position="2331"/>
        <end position="2389"/>
    </location>
</feature>
<comment type="function">
    <text evidence="1">Binding to cells via a high affinity receptor, laminin is thought to mediate the attachment, migration and organization of cells into tissues during embryonic development by interacting with other extracellular matrix components.</text>
</comment>
<dbReference type="InterPro" id="IPR000742">
    <property type="entry name" value="EGF"/>
</dbReference>
<feature type="domain" description="Laminin G" evidence="25">
    <location>
        <begin position="3165"/>
        <end position="3338"/>
    </location>
</feature>
<dbReference type="FunFam" id="2.60.120.260:FF:000022">
    <property type="entry name" value="Laminin subunit alpha 5"/>
    <property type="match status" value="1"/>
</dbReference>
<dbReference type="KEGG" id="cfr:102507092"/>
<feature type="disulfide bond" evidence="22">
    <location>
        <begin position="1712"/>
        <end position="1721"/>
    </location>
</feature>
<dbReference type="Pfam" id="PF02210">
    <property type="entry name" value="Laminin_G_2"/>
    <property type="match status" value="5"/>
</dbReference>
<dbReference type="FunFam" id="2.10.25.10:FF:000090">
    <property type="entry name" value="laminin subunit alpha"/>
    <property type="match status" value="1"/>
</dbReference>
<dbReference type="GO" id="GO:0005102">
    <property type="term" value="F:signaling receptor binding"/>
    <property type="evidence" value="ECO:0007669"/>
    <property type="project" value="InterPro"/>
</dbReference>
<feature type="domain" description="Laminin EGF-like" evidence="26">
    <location>
        <begin position="1272"/>
        <end position="1317"/>
    </location>
</feature>
<evidence type="ECO:0000256" key="13">
    <source>
        <dbReference type="ARBA" id="ARBA00057904"/>
    </source>
</evidence>
<feature type="disulfide bond" evidence="22">
    <location>
        <begin position="1413"/>
        <end position="1430"/>
    </location>
</feature>
<dbReference type="FunFam" id="2.60.120.200:FF:000092">
    <property type="entry name" value="Laminin subunit alpha 3"/>
    <property type="match status" value="1"/>
</dbReference>
<dbReference type="PROSITE" id="PS01248">
    <property type="entry name" value="EGF_LAM_1"/>
    <property type="match status" value="5"/>
</dbReference>
<feature type="domain" description="Laminin G" evidence="25">
    <location>
        <begin position="2994"/>
        <end position="3158"/>
    </location>
</feature>
<dbReference type="SMART" id="SM00282">
    <property type="entry name" value="LamG"/>
    <property type="match status" value="5"/>
</dbReference>
<dbReference type="InterPro" id="IPR056863">
    <property type="entry name" value="LMN_ATRN_NET-like_EGF"/>
</dbReference>
<dbReference type="FunFam" id="2.10.25.10:FF:000011">
    <property type="entry name" value="Cadherin EGF LAG seven-pass G-type receptor"/>
    <property type="match status" value="1"/>
</dbReference>
<dbReference type="Pfam" id="PF06009">
    <property type="entry name" value="Laminin_II"/>
    <property type="match status" value="1"/>
</dbReference>
<feature type="domain" description="Laminin G" evidence="25">
    <location>
        <begin position="2604"/>
        <end position="2766"/>
    </location>
</feature>
<keyword evidence="3" id="KW-0964">Secreted</keyword>
<feature type="disulfide bond" evidence="22">
    <location>
        <begin position="514"/>
        <end position="523"/>
    </location>
</feature>
<keyword evidence="12 22" id="KW-0424">Laminin EGF-like domain</keyword>
<evidence type="ECO:0000256" key="19">
    <source>
        <dbReference type="ARBA" id="ARBA00080093"/>
    </source>
</evidence>
<dbReference type="SMART" id="SM00281">
    <property type="entry name" value="LamB"/>
    <property type="match status" value="1"/>
</dbReference>
<dbReference type="PROSITE" id="PS51117">
    <property type="entry name" value="LAMININ_NTER"/>
    <property type="match status" value="1"/>
</dbReference>
<feature type="coiled-coil region" evidence="23">
    <location>
        <begin position="1866"/>
        <end position="1914"/>
    </location>
</feature>
<keyword evidence="4" id="KW-0272">Extracellular matrix</keyword>
<keyword evidence="10 22" id="KW-1015">Disulfide bond</keyword>
<dbReference type="FunFam" id="2.10.25.10:FF:000069">
    <property type="entry name" value="Laminin subunit alpha 1"/>
    <property type="match status" value="1"/>
</dbReference>